<evidence type="ECO:0000256" key="4">
    <source>
        <dbReference type="RuleBase" id="RU364078"/>
    </source>
</evidence>
<dbReference type="GO" id="GO:0004633">
    <property type="term" value="F:phosphopantothenoylcysteine decarboxylase activity"/>
    <property type="evidence" value="ECO:0007669"/>
    <property type="project" value="UniProtKB-UniRule"/>
</dbReference>
<dbReference type="UniPathway" id="UPA00241">
    <property type="reaction ID" value="UER00353"/>
</dbReference>
<dbReference type="PANTHER" id="PTHR14359:SF6">
    <property type="entry name" value="PHOSPHOPANTOTHENOYLCYSTEINE DECARBOXYLASE"/>
    <property type="match status" value="1"/>
</dbReference>
<feature type="domain" description="Flavoprotein" evidence="5">
    <location>
        <begin position="7"/>
        <end position="176"/>
    </location>
</feature>
<keyword evidence="3" id="KW-0479">Metal-binding</keyword>
<dbReference type="InterPro" id="IPR005252">
    <property type="entry name" value="CoaBC"/>
</dbReference>
<keyword evidence="3 4" id="KW-0288">FMN</keyword>
<dbReference type="SUPFAM" id="SSF102645">
    <property type="entry name" value="CoaB-like"/>
    <property type="match status" value="1"/>
</dbReference>
<dbReference type="HAMAP" id="MF_02225">
    <property type="entry name" value="CoaBC"/>
    <property type="match status" value="1"/>
</dbReference>
<dbReference type="Pfam" id="PF04127">
    <property type="entry name" value="DFP"/>
    <property type="match status" value="1"/>
</dbReference>
<comment type="catalytic activity">
    <reaction evidence="3 4">
        <text>N-[(R)-4-phosphopantothenoyl]-L-cysteine + H(+) = (R)-4'-phosphopantetheine + CO2</text>
        <dbReference type="Rhea" id="RHEA:16793"/>
        <dbReference type="ChEBI" id="CHEBI:15378"/>
        <dbReference type="ChEBI" id="CHEBI:16526"/>
        <dbReference type="ChEBI" id="CHEBI:59458"/>
        <dbReference type="ChEBI" id="CHEBI:61723"/>
        <dbReference type="EC" id="4.1.1.36"/>
    </reaction>
</comment>
<dbReference type="Pfam" id="PF02441">
    <property type="entry name" value="Flavoprotein"/>
    <property type="match status" value="1"/>
</dbReference>
<dbReference type="RefSeq" id="WP_019973783.1">
    <property type="nucleotide sequence ID" value="NZ_BJXC01000001.1"/>
</dbReference>
<comment type="caution">
    <text evidence="7">The sequence shown here is derived from an EMBL/GenBank/DDBJ whole genome shotgun (WGS) entry which is preliminary data.</text>
</comment>
<keyword evidence="3" id="KW-0460">Magnesium</keyword>
<feature type="binding site" evidence="3">
    <location>
        <position position="280"/>
    </location>
    <ligand>
        <name>CTP</name>
        <dbReference type="ChEBI" id="CHEBI:37563"/>
    </ligand>
</feature>
<feature type="binding site" evidence="3">
    <location>
        <position position="339"/>
    </location>
    <ligand>
        <name>CTP</name>
        <dbReference type="ChEBI" id="CHEBI:37563"/>
    </ligand>
</feature>
<sequence>MSVLHSKKILLAVSAGIAAYKAAFLVRGLIKKGAEVKVIMTPEAQNFVTPLTLSTLSKNPVEWEFFGDKGDWNNHVEYALWADYMLVAPCTANTLSHMADGTCDNLVLATYLSAKCPVYFAPAMDLDMYKHPSTLENISKLESFGNICIPAEAGELASGLVGEGRMAEPENIIDFLERTIAATLPLYGKKVVVSAGPTYENLDPVRFIGNYSSGKMGFEIAKAAADLGAKVTLVSGPSHESVMGYPIERIDVVSARDMYNAMHANFADANVVVMSAAVADYRPKETAEQKIKKENDDNLIIELVKNPDILKSLGEIKTHQLLVGFALETNNEEEYAKKKLAKKNLDFIVLNSMQDKEAGFQKNTNKITIIDKDLSMQQFEAKSKADVAKDILNVILNKL</sequence>
<comment type="function">
    <text evidence="3">Catalyzes two sequential steps in the biosynthesis of coenzyme A. In the first step cysteine is conjugated to 4'-phosphopantothenate to form 4-phosphopantothenoylcysteine. In the second step the latter compound is decarboxylated to form 4'-phosphopantotheine.</text>
</comment>
<feature type="binding site" evidence="3">
    <location>
        <position position="325"/>
    </location>
    <ligand>
        <name>CTP</name>
        <dbReference type="ChEBI" id="CHEBI:37563"/>
    </ligand>
</feature>
<dbReference type="NCBIfam" id="TIGR00521">
    <property type="entry name" value="coaBC_dfp"/>
    <property type="match status" value="1"/>
</dbReference>
<dbReference type="GO" id="GO:0010181">
    <property type="term" value="F:FMN binding"/>
    <property type="evidence" value="ECO:0007669"/>
    <property type="project" value="UniProtKB-UniRule"/>
</dbReference>
<dbReference type="GO" id="GO:0071513">
    <property type="term" value="C:phosphopantothenoylcysteine decarboxylase complex"/>
    <property type="evidence" value="ECO:0007669"/>
    <property type="project" value="TreeGrafter"/>
</dbReference>
<evidence type="ECO:0000256" key="1">
    <source>
        <dbReference type="ARBA" id="ARBA00022793"/>
    </source>
</evidence>
<dbReference type="SUPFAM" id="SSF52507">
    <property type="entry name" value="Homo-oligomeric flavin-containing Cys decarboxylases, HFCD"/>
    <property type="match status" value="1"/>
</dbReference>
<feature type="binding site" evidence="3">
    <location>
        <begin position="307"/>
        <end position="310"/>
    </location>
    <ligand>
        <name>CTP</name>
        <dbReference type="ChEBI" id="CHEBI:37563"/>
    </ligand>
</feature>
<dbReference type="STRING" id="1218108.GCA_000382425_00283"/>
<keyword evidence="3 4" id="KW-0436">Ligase</keyword>
<dbReference type="InterPro" id="IPR035929">
    <property type="entry name" value="CoaB-like_sf"/>
</dbReference>
<proteinExistence type="inferred from homology"/>
<keyword evidence="1 3" id="KW-0210">Decarboxylase</keyword>
<feature type="domain" description="DNA/pantothenate metabolism flavoprotein C-terminal" evidence="6">
    <location>
        <begin position="186"/>
        <end position="397"/>
    </location>
</feature>
<dbReference type="GO" id="GO:0015941">
    <property type="term" value="P:pantothenate catabolic process"/>
    <property type="evidence" value="ECO:0007669"/>
    <property type="project" value="InterPro"/>
</dbReference>
<keyword evidence="8" id="KW-1185">Reference proteome</keyword>
<reference evidence="7 8" key="1">
    <citation type="submission" date="2019-07" db="EMBL/GenBank/DDBJ databases">
        <title>Whole genome shotgun sequence of Empedobacter brevis NBRC 14943.</title>
        <authorList>
            <person name="Hosoyama A."/>
            <person name="Uohara A."/>
            <person name="Ohji S."/>
            <person name="Ichikawa N."/>
        </authorList>
    </citation>
    <scope>NUCLEOTIDE SEQUENCE [LARGE SCALE GENOMIC DNA]</scope>
    <source>
        <strain evidence="7 8">NBRC 14943</strain>
    </source>
</reference>
<keyword evidence="3" id="KW-0511">Multifunctional enzyme</keyword>
<evidence type="ECO:0000259" key="6">
    <source>
        <dbReference type="Pfam" id="PF04127"/>
    </source>
</evidence>
<comment type="function">
    <text evidence="4">Catalyzes two steps in the biosynthesis of coenzyme A. In the first step cysteine is conjugated to 4'-phosphopantothenate to form 4-phosphopantothenoylcysteine, in the latter compound is decarboxylated to form 4'-phosphopantotheine.</text>
</comment>
<feature type="binding site" evidence="3">
    <location>
        <position position="343"/>
    </location>
    <ligand>
        <name>CTP</name>
        <dbReference type="ChEBI" id="CHEBI:37563"/>
    </ligand>
</feature>
<protein>
    <recommendedName>
        <fullName evidence="3">Coenzyme A biosynthesis bifunctional protein CoaBC</fullName>
    </recommendedName>
    <alternativeName>
        <fullName evidence="3">DNA/pantothenate metabolism flavoprotein</fullName>
    </alternativeName>
    <alternativeName>
        <fullName evidence="3">Phosphopantothenoylcysteine synthetase/decarboxylase</fullName>
        <shortName evidence="3">PPCS-PPCDC</shortName>
    </alternativeName>
    <domain>
        <recommendedName>
            <fullName evidence="3">Phosphopantothenoylcysteine decarboxylase</fullName>
            <shortName evidence="3">PPC decarboxylase</shortName>
            <shortName evidence="3">PPC-DC</shortName>
            <ecNumber evidence="3">4.1.1.36</ecNumber>
        </recommendedName>
        <alternativeName>
            <fullName evidence="3">CoaC</fullName>
        </alternativeName>
    </domain>
    <domain>
        <recommendedName>
            <fullName evidence="3">Phosphopantothenate--cysteine ligase</fullName>
            <ecNumber evidence="3">6.3.2.5</ecNumber>
        </recommendedName>
        <alternativeName>
            <fullName evidence="3">CoaB</fullName>
        </alternativeName>
        <alternativeName>
            <fullName evidence="3">Phosphopantothenoylcysteine synthetase</fullName>
            <shortName evidence="3">PPC synthetase</shortName>
            <shortName evidence="3">PPC-S</shortName>
        </alternativeName>
    </domain>
</protein>
<dbReference type="InterPro" id="IPR036551">
    <property type="entry name" value="Flavin_trans-like"/>
</dbReference>
<dbReference type="PANTHER" id="PTHR14359">
    <property type="entry name" value="HOMO-OLIGOMERIC FLAVIN CONTAINING CYS DECARBOXYLASE FAMILY"/>
    <property type="match status" value="1"/>
</dbReference>
<feature type="region of interest" description="Phosphopantothenate--cysteine ligase" evidence="3">
    <location>
        <begin position="191"/>
        <end position="399"/>
    </location>
</feature>
<keyword evidence="2 3" id="KW-0456">Lyase</keyword>
<dbReference type="AlphaFoldDB" id="A0A511NCF1"/>
<dbReference type="Proteomes" id="UP000321245">
    <property type="component" value="Unassembled WGS sequence"/>
</dbReference>
<evidence type="ECO:0000313" key="8">
    <source>
        <dbReference type="Proteomes" id="UP000321245"/>
    </source>
</evidence>
<comment type="cofactor">
    <cofactor evidence="3">
        <name>Mg(2+)</name>
        <dbReference type="ChEBI" id="CHEBI:18420"/>
    </cofactor>
</comment>
<gene>
    <name evidence="3 7" type="primary">coaBC</name>
    <name evidence="7" type="ORF">EB1_02840</name>
</gene>
<dbReference type="GeneID" id="84648579"/>
<dbReference type="GO" id="GO:0015937">
    <property type="term" value="P:coenzyme A biosynthetic process"/>
    <property type="evidence" value="ECO:0007669"/>
    <property type="project" value="UniProtKB-UniRule"/>
</dbReference>
<comment type="caution">
    <text evidence="3">Lacks conserved residue(s) required for the propagation of feature annotation.</text>
</comment>
<name>A0A511NCF1_9FLAO</name>
<comment type="similarity">
    <text evidence="3 4">In the C-terminal section; belongs to the PPC synthetase family.</text>
</comment>
<evidence type="ECO:0000313" key="7">
    <source>
        <dbReference type="EMBL" id="GEM50494.1"/>
    </source>
</evidence>
<dbReference type="InterPro" id="IPR007085">
    <property type="entry name" value="DNA/pantothenate-metab_flavo_C"/>
</dbReference>
<dbReference type="EC" id="4.1.1.36" evidence="3"/>
<feature type="region of interest" description="Phosphopantothenoylcysteine decarboxylase" evidence="3">
    <location>
        <begin position="1"/>
        <end position="190"/>
    </location>
</feature>
<keyword evidence="3 4" id="KW-0285">Flavoprotein</keyword>
<dbReference type="GO" id="GO:0046872">
    <property type="term" value="F:metal ion binding"/>
    <property type="evidence" value="ECO:0007669"/>
    <property type="project" value="UniProtKB-KW"/>
</dbReference>
<dbReference type="Gene3D" id="3.40.50.1950">
    <property type="entry name" value="Flavin prenyltransferase-like"/>
    <property type="match status" value="1"/>
</dbReference>
<dbReference type="GO" id="GO:0004632">
    <property type="term" value="F:phosphopantothenate--cysteine ligase activity"/>
    <property type="evidence" value="ECO:0007669"/>
    <property type="project" value="UniProtKB-UniRule"/>
</dbReference>
<feature type="binding site" evidence="3">
    <location>
        <position position="290"/>
    </location>
    <ligand>
        <name>CTP</name>
        <dbReference type="ChEBI" id="CHEBI:37563"/>
    </ligand>
</feature>
<comment type="pathway">
    <text evidence="3 4">Cofactor biosynthesis; coenzyme A biosynthesis; CoA from (R)-pantothenate: step 2/5.</text>
</comment>
<dbReference type="OrthoDB" id="9802554at2"/>
<dbReference type="EMBL" id="BJXC01000001">
    <property type="protein sequence ID" value="GEM50494.1"/>
    <property type="molecule type" value="Genomic_DNA"/>
</dbReference>
<dbReference type="InterPro" id="IPR003382">
    <property type="entry name" value="Flavoprotein"/>
</dbReference>
<organism evidence="7 8">
    <name type="scientific">Empedobacter brevis NBRC 14943 = ATCC 43319</name>
    <dbReference type="NCBI Taxonomy" id="1218108"/>
    <lineage>
        <taxon>Bacteria</taxon>
        <taxon>Pseudomonadati</taxon>
        <taxon>Bacteroidota</taxon>
        <taxon>Flavobacteriia</taxon>
        <taxon>Flavobacteriales</taxon>
        <taxon>Weeksellaceae</taxon>
        <taxon>Empedobacter</taxon>
    </lineage>
</organism>
<comment type="catalytic activity">
    <reaction evidence="3 4">
        <text>(R)-4'-phosphopantothenate + L-cysteine + CTP = N-[(R)-4-phosphopantothenoyl]-L-cysteine + CMP + diphosphate + H(+)</text>
        <dbReference type="Rhea" id="RHEA:19397"/>
        <dbReference type="ChEBI" id="CHEBI:10986"/>
        <dbReference type="ChEBI" id="CHEBI:15378"/>
        <dbReference type="ChEBI" id="CHEBI:33019"/>
        <dbReference type="ChEBI" id="CHEBI:35235"/>
        <dbReference type="ChEBI" id="CHEBI:37563"/>
        <dbReference type="ChEBI" id="CHEBI:59458"/>
        <dbReference type="ChEBI" id="CHEBI:60377"/>
        <dbReference type="EC" id="6.3.2.5"/>
    </reaction>
</comment>
<dbReference type="Gene3D" id="3.40.50.10300">
    <property type="entry name" value="CoaB-like"/>
    <property type="match status" value="1"/>
</dbReference>
<comment type="pathway">
    <text evidence="3 4">Cofactor biosynthesis; coenzyme A biosynthesis; CoA from (R)-pantothenate: step 3/5.</text>
</comment>
<dbReference type="EC" id="6.3.2.5" evidence="3"/>
<accession>A0A511NCF1</accession>
<comment type="cofactor">
    <cofactor evidence="3">
        <name>FMN</name>
        <dbReference type="ChEBI" id="CHEBI:58210"/>
    </cofactor>
    <text evidence="3">Binds 1 FMN per subunit.</text>
</comment>
<evidence type="ECO:0000256" key="2">
    <source>
        <dbReference type="ARBA" id="ARBA00023239"/>
    </source>
</evidence>
<evidence type="ECO:0000256" key="3">
    <source>
        <dbReference type="HAMAP-Rule" id="MF_02225"/>
    </source>
</evidence>
<evidence type="ECO:0000259" key="5">
    <source>
        <dbReference type="Pfam" id="PF02441"/>
    </source>
</evidence>
<comment type="similarity">
    <text evidence="3 4">In the N-terminal section; belongs to the HFCD (homo-oligomeric flavin containing Cys decarboxylase) superfamily.</text>
</comment>